<dbReference type="NCBIfam" id="TIGR00070">
    <property type="entry name" value="hisG"/>
    <property type="match status" value="1"/>
</dbReference>
<proteinExistence type="predicted"/>
<evidence type="ECO:0000256" key="3">
    <source>
        <dbReference type="ARBA" id="ARBA00004667"/>
    </source>
</evidence>
<dbReference type="GO" id="GO:0003879">
    <property type="term" value="F:ATP phosphoribosyltransferase activity"/>
    <property type="evidence" value="ECO:0007669"/>
    <property type="project" value="UniProtKB-EC"/>
</dbReference>
<keyword evidence="6" id="KW-0028">Amino-acid biosynthesis</keyword>
<evidence type="ECO:0000259" key="14">
    <source>
        <dbReference type="Pfam" id="PF01634"/>
    </source>
</evidence>
<sequence length="310" mass="33822">MDTTNSVLRVGLPKGRMQTKVVQLLADAGLPVSIEEREYRPRLGNGFSLKTQAGQLSYETKLLKPQNIVEMLSSGSRDVGFAGADWVRELKADLVELLDTGMDPVSVVVAAPERLVKLIGEAGTPRTPWNKACGRNPIVASEYESLAREWMAEKLPEGVFIRSYGATEVFPPEDADIIIDNCATGSTLKANGLVIMETVMKSSTRLYASRQAMENPAKKEAAEALVLILRSVMEARRRVMLEMNVEESKLENLIAILPCLRSPTLSPLEGGKAYAVRVAAPKDQLAALIPEIKRRGGTDILVIQLGQLVP</sequence>
<keyword evidence="7 16" id="KW-0328">Glycosyltransferase</keyword>
<gene>
    <name evidence="16" type="primary">hisG_6</name>
    <name evidence="16" type="ORF">SDC9_11551</name>
</gene>
<dbReference type="AlphaFoldDB" id="A0A644TG04"/>
<dbReference type="InterPro" id="IPR011322">
    <property type="entry name" value="N-reg_PII-like_a/b"/>
</dbReference>
<comment type="pathway">
    <text evidence="3">Amino-acid biosynthesis; L-histidine biosynthesis; L-histidine from 5-phospho-alpha-D-ribose 1-diphosphate: step 1/9.</text>
</comment>
<dbReference type="GO" id="GO:0000105">
    <property type="term" value="P:L-histidine biosynthetic process"/>
    <property type="evidence" value="ECO:0007669"/>
    <property type="project" value="UniProtKB-UniPathway"/>
</dbReference>
<evidence type="ECO:0000313" key="16">
    <source>
        <dbReference type="EMBL" id="MPL65886.1"/>
    </source>
</evidence>
<dbReference type="SUPFAM" id="SSF54913">
    <property type="entry name" value="GlnB-like"/>
    <property type="match status" value="1"/>
</dbReference>
<dbReference type="NCBIfam" id="TIGR03455">
    <property type="entry name" value="HisG_C-term"/>
    <property type="match status" value="1"/>
</dbReference>
<reference evidence="16" key="1">
    <citation type="submission" date="2019-08" db="EMBL/GenBank/DDBJ databases">
        <authorList>
            <person name="Kucharzyk K."/>
            <person name="Murdoch R.W."/>
            <person name="Higgins S."/>
            <person name="Loffler F."/>
        </authorList>
    </citation>
    <scope>NUCLEOTIDE SEQUENCE</scope>
</reference>
<dbReference type="PANTHER" id="PTHR21403:SF10">
    <property type="entry name" value="ATP PHOSPHORIBOSYLTRANSFERASE"/>
    <property type="match status" value="1"/>
</dbReference>
<protein>
    <recommendedName>
        <fullName evidence="4">ATP phosphoribosyltransferase</fullName>
        <ecNumber evidence="4">2.4.2.17</ecNumber>
    </recommendedName>
</protein>
<evidence type="ECO:0000256" key="4">
    <source>
        <dbReference type="ARBA" id="ARBA00011946"/>
    </source>
</evidence>
<evidence type="ECO:0000256" key="8">
    <source>
        <dbReference type="ARBA" id="ARBA00022679"/>
    </source>
</evidence>
<keyword evidence="10" id="KW-0547">Nucleotide-binding</keyword>
<dbReference type="InterPro" id="IPR013820">
    <property type="entry name" value="ATP_PRibTrfase_cat"/>
</dbReference>
<keyword evidence="8 16" id="KW-0808">Transferase</keyword>
<evidence type="ECO:0000256" key="6">
    <source>
        <dbReference type="ARBA" id="ARBA00022605"/>
    </source>
</evidence>
<evidence type="ECO:0000256" key="1">
    <source>
        <dbReference type="ARBA" id="ARBA00000915"/>
    </source>
</evidence>
<keyword evidence="11" id="KW-0067">ATP-binding</keyword>
<dbReference type="Pfam" id="PF01634">
    <property type="entry name" value="HisG"/>
    <property type="match status" value="1"/>
</dbReference>
<keyword evidence="5" id="KW-0963">Cytoplasm</keyword>
<evidence type="ECO:0000256" key="9">
    <source>
        <dbReference type="ARBA" id="ARBA00022723"/>
    </source>
</evidence>
<dbReference type="Gene3D" id="3.40.190.10">
    <property type="entry name" value="Periplasmic binding protein-like II"/>
    <property type="match status" value="2"/>
</dbReference>
<evidence type="ECO:0000259" key="15">
    <source>
        <dbReference type="Pfam" id="PF08029"/>
    </source>
</evidence>
<dbReference type="InterPro" id="IPR015867">
    <property type="entry name" value="N-reg_PII/ATP_PRibTrfase_C"/>
</dbReference>
<evidence type="ECO:0000256" key="13">
    <source>
        <dbReference type="ARBA" id="ARBA00023102"/>
    </source>
</evidence>
<accession>A0A644TG04</accession>
<evidence type="ECO:0000256" key="2">
    <source>
        <dbReference type="ARBA" id="ARBA00004496"/>
    </source>
</evidence>
<feature type="domain" description="ATP phosphoribosyltransferase catalytic" evidence="14">
    <location>
        <begin position="64"/>
        <end position="226"/>
    </location>
</feature>
<dbReference type="SUPFAM" id="SSF53850">
    <property type="entry name" value="Periplasmic binding protein-like II"/>
    <property type="match status" value="1"/>
</dbReference>
<evidence type="ECO:0000256" key="5">
    <source>
        <dbReference type="ARBA" id="ARBA00022490"/>
    </source>
</evidence>
<organism evidence="16">
    <name type="scientific">bioreactor metagenome</name>
    <dbReference type="NCBI Taxonomy" id="1076179"/>
    <lineage>
        <taxon>unclassified sequences</taxon>
        <taxon>metagenomes</taxon>
        <taxon>ecological metagenomes</taxon>
    </lineage>
</organism>
<comment type="caution">
    <text evidence="16">The sequence shown here is derived from an EMBL/GenBank/DDBJ whole genome shotgun (WGS) entry which is preliminary data.</text>
</comment>
<keyword evidence="12" id="KW-0460">Magnesium</keyword>
<dbReference type="Gene3D" id="3.30.70.120">
    <property type="match status" value="1"/>
</dbReference>
<evidence type="ECO:0000256" key="10">
    <source>
        <dbReference type="ARBA" id="ARBA00022741"/>
    </source>
</evidence>
<dbReference type="PANTHER" id="PTHR21403">
    <property type="entry name" value="ATP PHOSPHORIBOSYLTRANSFERASE ATP-PRTASE"/>
    <property type="match status" value="1"/>
</dbReference>
<dbReference type="EMBL" id="VSSQ01000030">
    <property type="protein sequence ID" value="MPL65886.1"/>
    <property type="molecule type" value="Genomic_DNA"/>
</dbReference>
<evidence type="ECO:0000256" key="7">
    <source>
        <dbReference type="ARBA" id="ARBA00022676"/>
    </source>
</evidence>
<evidence type="ECO:0000256" key="11">
    <source>
        <dbReference type="ARBA" id="ARBA00022840"/>
    </source>
</evidence>
<dbReference type="InterPro" id="IPR001348">
    <property type="entry name" value="ATP_PRibTrfase_HisG"/>
</dbReference>
<dbReference type="GO" id="GO:0005524">
    <property type="term" value="F:ATP binding"/>
    <property type="evidence" value="ECO:0007669"/>
    <property type="project" value="UniProtKB-KW"/>
</dbReference>
<dbReference type="UniPathway" id="UPA00031">
    <property type="reaction ID" value="UER00006"/>
</dbReference>
<dbReference type="GO" id="GO:0000287">
    <property type="term" value="F:magnesium ion binding"/>
    <property type="evidence" value="ECO:0007669"/>
    <property type="project" value="InterPro"/>
</dbReference>
<comment type="catalytic activity">
    <reaction evidence="1">
        <text>1-(5-phospho-beta-D-ribosyl)-ATP + diphosphate = 5-phospho-alpha-D-ribose 1-diphosphate + ATP</text>
        <dbReference type="Rhea" id="RHEA:18473"/>
        <dbReference type="ChEBI" id="CHEBI:30616"/>
        <dbReference type="ChEBI" id="CHEBI:33019"/>
        <dbReference type="ChEBI" id="CHEBI:58017"/>
        <dbReference type="ChEBI" id="CHEBI:73183"/>
        <dbReference type="EC" id="2.4.2.17"/>
    </reaction>
</comment>
<dbReference type="GO" id="GO:0005737">
    <property type="term" value="C:cytoplasm"/>
    <property type="evidence" value="ECO:0007669"/>
    <property type="project" value="UniProtKB-SubCell"/>
</dbReference>
<dbReference type="EC" id="2.4.2.17" evidence="4"/>
<evidence type="ECO:0000256" key="12">
    <source>
        <dbReference type="ARBA" id="ARBA00022842"/>
    </source>
</evidence>
<dbReference type="Pfam" id="PF08029">
    <property type="entry name" value="HisG_C"/>
    <property type="match status" value="1"/>
</dbReference>
<feature type="domain" description="Histidine biosynthesis HisG C-terminal" evidence="15">
    <location>
        <begin position="235"/>
        <end position="305"/>
    </location>
</feature>
<keyword evidence="13" id="KW-0368">Histidine biosynthesis</keyword>
<dbReference type="InterPro" id="IPR013115">
    <property type="entry name" value="HisG_C"/>
</dbReference>
<comment type="subcellular location">
    <subcellularLocation>
        <location evidence="2">Cytoplasm</location>
    </subcellularLocation>
</comment>
<keyword evidence="9" id="KW-0479">Metal-binding</keyword>
<name>A0A644TG04_9ZZZZ</name>